<evidence type="ECO:0000313" key="1">
    <source>
        <dbReference type="EMBL" id="OSS43532.1"/>
    </source>
</evidence>
<proteinExistence type="predicted"/>
<accession>A0A1Y2LJ52</accession>
<evidence type="ECO:0000313" key="2">
    <source>
        <dbReference type="Proteomes" id="UP000193240"/>
    </source>
</evidence>
<dbReference type="EMBL" id="KZ107864">
    <property type="protein sequence ID" value="OSS43532.1"/>
    <property type="molecule type" value="Genomic_DNA"/>
</dbReference>
<protein>
    <submittedName>
        <fullName evidence="1">Uncharacterized protein</fullName>
    </submittedName>
</protein>
<sequence>MPFHEKVDELRELILLMGYLNTPDVAKYWKALAIRIRDGLAKIDADGDKAFMRATDDWWAKQKNDDKLKDPPNGKHKSVKLAAKWPTWINNFVKTRTTAMSNLLLELFWELEKDWENAKTYAELQVAPGKAWKDDFEVRMKKLQAQIKTTVNVQPYAIAPETASRP</sequence>
<dbReference type="InParanoid" id="A0A1Y2LJ52"/>
<gene>
    <name evidence="1" type="ORF">B5807_11867</name>
</gene>
<dbReference type="AlphaFoldDB" id="A0A1Y2LJ52"/>
<reference evidence="1 2" key="1">
    <citation type="journal article" date="2017" name="Genome Announc.">
        <title>Genome sequence of the saprophytic ascomycete Epicoccum nigrum ICMP 19927 strain isolated from New Zealand.</title>
        <authorList>
            <person name="Fokin M."/>
            <person name="Fleetwood D."/>
            <person name="Weir B.S."/>
            <person name="Villas-Boas S.G."/>
        </authorList>
    </citation>
    <scope>NUCLEOTIDE SEQUENCE [LARGE SCALE GENOMIC DNA]</scope>
    <source>
        <strain evidence="1 2">ICMP 19927</strain>
    </source>
</reference>
<organism evidence="1 2">
    <name type="scientific">Epicoccum nigrum</name>
    <name type="common">Soil fungus</name>
    <name type="synonym">Epicoccum purpurascens</name>
    <dbReference type="NCBI Taxonomy" id="105696"/>
    <lineage>
        <taxon>Eukaryota</taxon>
        <taxon>Fungi</taxon>
        <taxon>Dikarya</taxon>
        <taxon>Ascomycota</taxon>
        <taxon>Pezizomycotina</taxon>
        <taxon>Dothideomycetes</taxon>
        <taxon>Pleosporomycetidae</taxon>
        <taxon>Pleosporales</taxon>
        <taxon>Pleosporineae</taxon>
        <taxon>Didymellaceae</taxon>
        <taxon>Epicoccum</taxon>
    </lineage>
</organism>
<keyword evidence="2" id="KW-1185">Reference proteome</keyword>
<dbReference type="Proteomes" id="UP000193240">
    <property type="component" value="Unassembled WGS sequence"/>
</dbReference>
<name>A0A1Y2LJ52_EPING</name>